<protein>
    <submittedName>
        <fullName evidence="1">Uncharacterized protein</fullName>
    </submittedName>
</protein>
<name>A0A654LYB9_9ARCH</name>
<evidence type="ECO:0000313" key="2">
    <source>
        <dbReference type="Proteomes" id="UP000058925"/>
    </source>
</evidence>
<sequence>MPQVKLVFIVLVLTTLFTYTAVNVIPVYAQNGGLRIAPVIKWTDNKEGHFNYCVYKGDVPLGTNIDNIKKYCLVATENPSLNNMYAYLDDDVNMYHLDDIVVPPNVIRDGQAYTVCVGFNPQSEADYSIAESCQLFYNTEGSHVETPLINLDRDACYDCD</sequence>
<dbReference type="RefSeq" id="WP_196817884.1">
    <property type="nucleotide sequence ID" value="NZ_CP012850.1"/>
</dbReference>
<keyword evidence="2" id="KW-1185">Reference proteome</keyword>
<reference evidence="2" key="1">
    <citation type="submission" date="2015-10" db="EMBL/GenBank/DDBJ databases">
        <title>Niche specialization of a soil ammonia-oxidizing archaeon, Candidatus Nitrosocosmicus oleophilus.</title>
        <authorList>
            <person name="Jung M.-Y."/>
            <person name="Rhee S.-K."/>
        </authorList>
    </citation>
    <scope>NUCLEOTIDE SEQUENCE [LARGE SCALE GENOMIC DNA]</scope>
    <source>
        <strain evidence="2">MY3</strain>
    </source>
</reference>
<accession>A0A654LYB9</accession>
<dbReference type="AlphaFoldDB" id="A0A654LYB9"/>
<dbReference type="EMBL" id="CP012850">
    <property type="protein sequence ID" value="ALI35416.1"/>
    <property type="molecule type" value="Genomic_DNA"/>
</dbReference>
<proteinExistence type="predicted"/>
<dbReference type="GeneID" id="60421292"/>
<organism evidence="1 2">
    <name type="scientific">Candidatus Nitrosocosmicus oleophilus</name>
    <dbReference type="NCBI Taxonomy" id="1353260"/>
    <lineage>
        <taxon>Archaea</taxon>
        <taxon>Nitrososphaerota</taxon>
        <taxon>Nitrososphaeria</taxon>
        <taxon>Nitrososphaerales</taxon>
        <taxon>Nitrososphaeraceae</taxon>
        <taxon>Candidatus Nitrosocosmicus</taxon>
    </lineage>
</organism>
<gene>
    <name evidence="1" type="ORF">NMY3_01211</name>
</gene>
<dbReference type="Proteomes" id="UP000058925">
    <property type="component" value="Chromosome"/>
</dbReference>
<evidence type="ECO:0000313" key="1">
    <source>
        <dbReference type="EMBL" id="ALI35416.1"/>
    </source>
</evidence>
<dbReference type="KEGG" id="taa:NMY3_01211"/>